<organism evidence="3 4">
    <name type="scientific">Prosthecobacter fusiformis</name>
    <dbReference type="NCBI Taxonomy" id="48464"/>
    <lineage>
        <taxon>Bacteria</taxon>
        <taxon>Pseudomonadati</taxon>
        <taxon>Verrucomicrobiota</taxon>
        <taxon>Verrucomicrobiia</taxon>
        <taxon>Verrucomicrobiales</taxon>
        <taxon>Verrucomicrobiaceae</taxon>
        <taxon>Prosthecobacter</taxon>
    </lineage>
</organism>
<dbReference type="PANTHER" id="PTHR23150">
    <property type="entry name" value="SULFATASE MODIFYING FACTOR 1, 2"/>
    <property type="match status" value="1"/>
</dbReference>
<dbReference type="Gene3D" id="3.90.1580.10">
    <property type="entry name" value="paralog of FGE (formylglycine-generating enzyme)"/>
    <property type="match status" value="1"/>
</dbReference>
<evidence type="ECO:0000259" key="2">
    <source>
        <dbReference type="Pfam" id="PF03781"/>
    </source>
</evidence>
<dbReference type="InterPro" id="IPR016187">
    <property type="entry name" value="CTDL_fold"/>
</dbReference>
<dbReference type="Proteomes" id="UP000295662">
    <property type="component" value="Unassembled WGS sequence"/>
</dbReference>
<dbReference type="InterPro" id="IPR051043">
    <property type="entry name" value="Sulfatase_Mod_Factor_Kinase"/>
</dbReference>
<dbReference type="PANTHER" id="PTHR23150:SF19">
    <property type="entry name" value="FORMYLGLYCINE-GENERATING ENZYME"/>
    <property type="match status" value="1"/>
</dbReference>
<dbReference type="GO" id="GO:0120147">
    <property type="term" value="F:formylglycine-generating oxidase activity"/>
    <property type="evidence" value="ECO:0007669"/>
    <property type="project" value="TreeGrafter"/>
</dbReference>
<sequence length="274" mass="30449">MIPFFKPLGLLLTASTWATSFMLVGCAMPPAASTIKDLPPATKEAPFVNSLGMKFVPVPGTNILMCTTETTVEQYRSSQMTASGIPPFPQTGDHPIVGVNWQQAKAWCEWLSKREGRRYRLPSDREWTEAAGVETYPWGNTWPPPTNTGNFAGQELRNCSEQDRQTLLKSRGMVNKGFMLINNFSDRHIFTAPVGSYPPNRLGIHDLGGNVSEWGRDNNPNKHPFGHPGKFPSIRGGTWNSALTAELTTASHTTYIPFDRWSYFTGFRVVLAPN</sequence>
<gene>
    <name evidence="3" type="ORF">EI77_03506</name>
</gene>
<keyword evidence="1" id="KW-0732">Signal</keyword>
<proteinExistence type="predicted"/>
<accession>A0A4V3FEK0</accession>
<comment type="caution">
    <text evidence="3">The sequence shown here is derived from an EMBL/GenBank/DDBJ whole genome shotgun (WGS) entry which is preliminary data.</text>
</comment>
<feature type="chain" id="PRO_5020463766" evidence="1">
    <location>
        <begin position="19"/>
        <end position="274"/>
    </location>
</feature>
<feature type="signal peptide" evidence="1">
    <location>
        <begin position="1"/>
        <end position="18"/>
    </location>
</feature>
<dbReference type="PROSITE" id="PS51257">
    <property type="entry name" value="PROKAR_LIPOPROTEIN"/>
    <property type="match status" value="1"/>
</dbReference>
<evidence type="ECO:0000313" key="3">
    <source>
        <dbReference type="EMBL" id="TDU67303.1"/>
    </source>
</evidence>
<evidence type="ECO:0000313" key="4">
    <source>
        <dbReference type="Proteomes" id="UP000295662"/>
    </source>
</evidence>
<name>A0A4V3FEK0_9BACT</name>
<keyword evidence="4" id="KW-1185">Reference proteome</keyword>
<protein>
    <submittedName>
        <fullName evidence="3">Sulfatase-modifying factor enzyme 1</fullName>
    </submittedName>
</protein>
<dbReference type="SUPFAM" id="SSF56436">
    <property type="entry name" value="C-type lectin-like"/>
    <property type="match status" value="1"/>
</dbReference>
<dbReference type="EMBL" id="SOCA01000007">
    <property type="protein sequence ID" value="TDU67303.1"/>
    <property type="molecule type" value="Genomic_DNA"/>
</dbReference>
<feature type="domain" description="Sulfatase-modifying factor enzyme-like" evidence="2">
    <location>
        <begin position="84"/>
        <end position="270"/>
    </location>
</feature>
<reference evidence="3 4" key="1">
    <citation type="submission" date="2019-03" db="EMBL/GenBank/DDBJ databases">
        <title>Genomic Encyclopedia of Archaeal and Bacterial Type Strains, Phase II (KMG-II): from individual species to whole genera.</title>
        <authorList>
            <person name="Goeker M."/>
        </authorList>
    </citation>
    <scope>NUCLEOTIDE SEQUENCE [LARGE SCALE GENOMIC DNA]</scope>
    <source>
        <strain evidence="3 4">ATCC 25309</strain>
    </source>
</reference>
<dbReference type="InterPro" id="IPR042095">
    <property type="entry name" value="SUMF_sf"/>
</dbReference>
<dbReference type="InterPro" id="IPR005532">
    <property type="entry name" value="SUMF_dom"/>
</dbReference>
<evidence type="ECO:0000256" key="1">
    <source>
        <dbReference type="SAM" id="SignalP"/>
    </source>
</evidence>
<dbReference type="Pfam" id="PF03781">
    <property type="entry name" value="FGE-sulfatase"/>
    <property type="match status" value="1"/>
</dbReference>
<dbReference type="AlphaFoldDB" id="A0A4V3FEK0"/>